<reference evidence="8" key="2">
    <citation type="submission" date="2025-08" db="UniProtKB">
        <authorList>
            <consortium name="RefSeq"/>
        </authorList>
    </citation>
    <scope>IDENTIFICATION</scope>
    <source>
        <tissue evidence="8">Etiolated seedlings</tissue>
    </source>
</reference>
<dbReference type="GO" id="GO:0046983">
    <property type="term" value="F:protein dimerization activity"/>
    <property type="evidence" value="ECO:0007669"/>
    <property type="project" value="InterPro"/>
</dbReference>
<dbReference type="Pfam" id="PF00319">
    <property type="entry name" value="SRF-TF"/>
    <property type="match status" value="1"/>
</dbReference>
<dbReference type="KEGG" id="cam:101511888"/>
<accession>A0A3Q7X8S0</accession>
<dbReference type="GO" id="GO:0000978">
    <property type="term" value="F:RNA polymerase II cis-regulatory region sequence-specific DNA binding"/>
    <property type="evidence" value="ECO:0007669"/>
    <property type="project" value="TreeGrafter"/>
</dbReference>
<feature type="domain" description="MADS-box" evidence="6">
    <location>
        <begin position="1"/>
        <end position="52"/>
    </location>
</feature>
<dbReference type="InterPro" id="IPR033897">
    <property type="entry name" value="SRF-like_MADS-box"/>
</dbReference>
<dbReference type="GeneID" id="101511888"/>
<reference evidence="7" key="1">
    <citation type="journal article" date="2013" name="Nat. Biotechnol.">
        <title>Draft genome sequence of chickpea (Cicer arietinum) provides a resource for trait improvement.</title>
        <authorList>
            <person name="Varshney R.K."/>
            <person name="Song C."/>
            <person name="Saxena R.K."/>
            <person name="Azam S."/>
            <person name="Yu S."/>
            <person name="Sharpe A.G."/>
            <person name="Cannon S."/>
            <person name="Baek J."/>
            <person name="Rosen B.D."/>
            <person name="Tar'an B."/>
            <person name="Millan T."/>
            <person name="Zhang X."/>
            <person name="Ramsay L.D."/>
            <person name="Iwata A."/>
            <person name="Wang Y."/>
            <person name="Nelson W."/>
            <person name="Farmer A.D."/>
            <person name="Gaur P.M."/>
            <person name="Soderlund C."/>
            <person name="Penmetsa R.V."/>
            <person name="Xu C."/>
            <person name="Bharti A.K."/>
            <person name="He W."/>
            <person name="Winter P."/>
            <person name="Zhao S."/>
            <person name="Hane J.K."/>
            <person name="Carrasquilla-Garcia N."/>
            <person name="Condie J.A."/>
            <person name="Upadhyaya H.D."/>
            <person name="Luo M.C."/>
            <person name="Thudi M."/>
            <person name="Gowda C.L."/>
            <person name="Singh N.P."/>
            <person name="Lichtenzveig J."/>
            <person name="Gali K.K."/>
            <person name="Rubio J."/>
            <person name="Nadarajan N."/>
            <person name="Dolezel J."/>
            <person name="Bansal K.C."/>
            <person name="Xu X."/>
            <person name="Edwards D."/>
            <person name="Zhang G."/>
            <person name="Kahl G."/>
            <person name="Gil J."/>
            <person name="Singh K.B."/>
            <person name="Datta S.K."/>
            <person name="Jackson S.A."/>
            <person name="Wang J."/>
            <person name="Cook D.R."/>
        </authorList>
    </citation>
    <scope>NUCLEOTIDE SEQUENCE [LARGE SCALE GENOMIC DNA]</scope>
    <source>
        <strain evidence="7">cv. CDC Frontier</strain>
    </source>
</reference>
<proteinExistence type="predicted"/>
<keyword evidence="2" id="KW-0805">Transcription regulation</keyword>
<dbReference type="SUPFAM" id="SSF55455">
    <property type="entry name" value="SRF-like"/>
    <property type="match status" value="1"/>
</dbReference>
<dbReference type="PROSITE" id="PS50066">
    <property type="entry name" value="MADS_BOX_2"/>
    <property type="match status" value="1"/>
</dbReference>
<dbReference type="OrthoDB" id="1403467at2759"/>
<dbReference type="Proteomes" id="UP000087171">
    <property type="component" value="Chromosome Ca5"/>
</dbReference>
<dbReference type="PANTHER" id="PTHR11945">
    <property type="entry name" value="MADS BOX PROTEIN"/>
    <property type="match status" value="1"/>
</dbReference>
<sequence length="215" mass="24699">MARKKVKLAYIINHSNRKATYKKRKYGLLKKISELSILCGIDACAIIYGENNPRAEVWPSTIGARSVLSKFMRLPELERRKKMVDLEGFLTQSIAKVQDSLKKQMEENQRKQMSYFISHFIHTGEYNPGNVNLNDLNDLTTIIDNNLKEIEGKLSSMEVVAEEETGNRVEPMHNHVGVQERETNMNYAMKSDDEHLPLDLPFDDVNIDTNGLWSI</sequence>
<comment type="subcellular location">
    <subcellularLocation>
        <location evidence="1">Nucleus</location>
    </subcellularLocation>
</comment>
<evidence type="ECO:0000256" key="1">
    <source>
        <dbReference type="ARBA" id="ARBA00004123"/>
    </source>
</evidence>
<dbReference type="InterPro" id="IPR036879">
    <property type="entry name" value="TF_MADSbox_sf"/>
</dbReference>
<protein>
    <submittedName>
        <fullName evidence="8">Agamous-like MADS-box protein AGL80</fullName>
    </submittedName>
</protein>
<dbReference type="RefSeq" id="XP_027190039.1">
    <property type="nucleotide sequence ID" value="XM_027334238.1"/>
</dbReference>
<dbReference type="GO" id="GO:0000981">
    <property type="term" value="F:DNA-binding transcription factor activity, RNA polymerase II-specific"/>
    <property type="evidence" value="ECO:0007669"/>
    <property type="project" value="InterPro"/>
</dbReference>
<dbReference type="FunFam" id="3.40.1810.10:FF:000018">
    <property type="entry name" value="agamous-like MADS-box protein AGL80"/>
    <property type="match status" value="1"/>
</dbReference>
<dbReference type="InterPro" id="IPR002100">
    <property type="entry name" value="TF_MADSbox"/>
</dbReference>
<evidence type="ECO:0000256" key="4">
    <source>
        <dbReference type="ARBA" id="ARBA00023163"/>
    </source>
</evidence>
<dbReference type="PANTHER" id="PTHR11945:SF387">
    <property type="entry name" value="AGAMOUS-LIKE MADS-BOX PROTEIN AGL80"/>
    <property type="match status" value="1"/>
</dbReference>
<dbReference type="AlphaFoldDB" id="A0A3Q7X8S0"/>
<keyword evidence="5" id="KW-0539">Nucleus</keyword>
<organism evidence="7 8">
    <name type="scientific">Cicer arietinum</name>
    <name type="common">Chickpea</name>
    <name type="synonym">Garbanzo</name>
    <dbReference type="NCBI Taxonomy" id="3827"/>
    <lineage>
        <taxon>Eukaryota</taxon>
        <taxon>Viridiplantae</taxon>
        <taxon>Streptophyta</taxon>
        <taxon>Embryophyta</taxon>
        <taxon>Tracheophyta</taxon>
        <taxon>Spermatophyta</taxon>
        <taxon>Magnoliopsida</taxon>
        <taxon>eudicotyledons</taxon>
        <taxon>Gunneridae</taxon>
        <taxon>Pentapetalae</taxon>
        <taxon>rosids</taxon>
        <taxon>fabids</taxon>
        <taxon>Fabales</taxon>
        <taxon>Fabaceae</taxon>
        <taxon>Papilionoideae</taxon>
        <taxon>50 kb inversion clade</taxon>
        <taxon>NPAAA clade</taxon>
        <taxon>Hologalegina</taxon>
        <taxon>IRL clade</taxon>
        <taxon>Cicereae</taxon>
        <taxon>Cicer</taxon>
    </lineage>
</organism>
<name>A0A3Q7X8S0_CICAR</name>
<dbReference type="PaxDb" id="3827-XP_004500459.1"/>
<keyword evidence="4" id="KW-0804">Transcription</keyword>
<dbReference type="GO" id="GO:0005634">
    <property type="term" value="C:nucleus"/>
    <property type="evidence" value="ECO:0007669"/>
    <property type="project" value="UniProtKB-SubCell"/>
</dbReference>
<dbReference type="CDD" id="cd00266">
    <property type="entry name" value="MADS_SRF_like"/>
    <property type="match status" value="1"/>
</dbReference>
<gene>
    <name evidence="8" type="primary">LOC101511888</name>
</gene>
<keyword evidence="3" id="KW-0238">DNA-binding</keyword>
<evidence type="ECO:0000256" key="3">
    <source>
        <dbReference type="ARBA" id="ARBA00023125"/>
    </source>
</evidence>
<dbReference type="SMART" id="SM00432">
    <property type="entry name" value="MADS"/>
    <property type="match status" value="1"/>
</dbReference>
<dbReference type="PRINTS" id="PR00404">
    <property type="entry name" value="MADSDOMAIN"/>
</dbReference>
<evidence type="ECO:0000256" key="2">
    <source>
        <dbReference type="ARBA" id="ARBA00023015"/>
    </source>
</evidence>
<evidence type="ECO:0000259" key="6">
    <source>
        <dbReference type="PROSITE" id="PS50066"/>
    </source>
</evidence>
<keyword evidence="7" id="KW-1185">Reference proteome</keyword>
<evidence type="ECO:0000256" key="5">
    <source>
        <dbReference type="ARBA" id="ARBA00023242"/>
    </source>
</evidence>
<dbReference type="GO" id="GO:0045944">
    <property type="term" value="P:positive regulation of transcription by RNA polymerase II"/>
    <property type="evidence" value="ECO:0007669"/>
    <property type="project" value="InterPro"/>
</dbReference>
<evidence type="ECO:0000313" key="7">
    <source>
        <dbReference type="Proteomes" id="UP000087171"/>
    </source>
</evidence>
<dbReference type="Gene3D" id="3.40.1810.10">
    <property type="entry name" value="Transcription factor, MADS-box"/>
    <property type="match status" value="1"/>
</dbReference>
<evidence type="ECO:0000313" key="8">
    <source>
        <dbReference type="RefSeq" id="XP_027190039.1"/>
    </source>
</evidence>